<evidence type="ECO:0000313" key="3">
    <source>
        <dbReference type="EMBL" id="KAJ7760739.1"/>
    </source>
</evidence>
<keyword evidence="2" id="KW-0732">Signal</keyword>
<organism evidence="3 4">
    <name type="scientific">Mycena maculata</name>
    <dbReference type="NCBI Taxonomy" id="230809"/>
    <lineage>
        <taxon>Eukaryota</taxon>
        <taxon>Fungi</taxon>
        <taxon>Dikarya</taxon>
        <taxon>Basidiomycota</taxon>
        <taxon>Agaricomycotina</taxon>
        <taxon>Agaricomycetes</taxon>
        <taxon>Agaricomycetidae</taxon>
        <taxon>Agaricales</taxon>
        <taxon>Marasmiineae</taxon>
        <taxon>Mycenaceae</taxon>
        <taxon>Mycena</taxon>
    </lineage>
</organism>
<feature type="compositionally biased region" description="Polar residues" evidence="1">
    <location>
        <begin position="120"/>
        <end position="129"/>
    </location>
</feature>
<evidence type="ECO:0000256" key="1">
    <source>
        <dbReference type="SAM" id="MobiDB-lite"/>
    </source>
</evidence>
<proteinExistence type="predicted"/>
<gene>
    <name evidence="3" type="ORF">DFH07DRAFT_430527</name>
</gene>
<feature type="compositionally biased region" description="Low complexity" evidence="1">
    <location>
        <begin position="103"/>
        <end position="116"/>
    </location>
</feature>
<evidence type="ECO:0000256" key="2">
    <source>
        <dbReference type="SAM" id="SignalP"/>
    </source>
</evidence>
<feature type="compositionally biased region" description="Polar residues" evidence="1">
    <location>
        <begin position="72"/>
        <end position="87"/>
    </location>
</feature>
<feature type="compositionally biased region" description="Low complexity" evidence="1">
    <location>
        <begin position="50"/>
        <end position="67"/>
    </location>
</feature>
<feature type="compositionally biased region" description="Polar residues" evidence="1">
    <location>
        <begin position="36"/>
        <end position="49"/>
    </location>
</feature>
<feature type="compositionally biased region" description="Basic residues" evidence="1">
    <location>
        <begin position="312"/>
        <end position="321"/>
    </location>
</feature>
<protein>
    <submittedName>
        <fullName evidence="3">Uncharacterized protein</fullName>
    </submittedName>
</protein>
<sequence>MVHKRSAFVLATIVLTAASSSAFPIRDFFARRDDQPGNSTDPASSISEHSTPSLVSSVPSSSASSPPDGQKSHSSLSETPAPSTDLSASVPINLPSSQPPDHSTSAPPFPSRSSAPDNPTPESKSSIVDPSSGPAQSASAPRIRMCLLYPALRWITPIQQSQAALLSLMPMIHQRLRVLLRAFPRRRTLRRRRHRTPTRPSLASPMLVAPLLVAPPPPQCPQIQGPRARPHRLRARIKLVDHPAELQRVRVPARLVRPLDPTRHTQSNQRCLAVPRIHSRVVPPGPPVRLRRPRATIPIIQKHPKLLRLRRTSLLRQRRPALRPSCPTPLRLRRPPPPSRNPLWRRQAPRLQVTRQSPRQSRSHLFTVPQGPVPP</sequence>
<feature type="region of interest" description="Disordered" evidence="1">
    <location>
        <begin position="312"/>
        <end position="375"/>
    </location>
</feature>
<dbReference type="Proteomes" id="UP001215280">
    <property type="component" value="Unassembled WGS sequence"/>
</dbReference>
<dbReference type="AlphaFoldDB" id="A0AAD7JE22"/>
<feature type="compositionally biased region" description="Low complexity" evidence="1">
    <location>
        <begin position="130"/>
        <end position="139"/>
    </location>
</feature>
<feature type="compositionally biased region" description="Polar residues" evidence="1">
    <location>
        <begin position="353"/>
        <end position="364"/>
    </location>
</feature>
<feature type="chain" id="PRO_5042288683" evidence="2">
    <location>
        <begin position="23"/>
        <end position="375"/>
    </location>
</feature>
<reference evidence="3" key="1">
    <citation type="submission" date="2023-03" db="EMBL/GenBank/DDBJ databases">
        <title>Massive genome expansion in bonnet fungi (Mycena s.s.) driven by repeated elements and novel gene families across ecological guilds.</title>
        <authorList>
            <consortium name="Lawrence Berkeley National Laboratory"/>
            <person name="Harder C.B."/>
            <person name="Miyauchi S."/>
            <person name="Viragh M."/>
            <person name="Kuo A."/>
            <person name="Thoen E."/>
            <person name="Andreopoulos B."/>
            <person name="Lu D."/>
            <person name="Skrede I."/>
            <person name="Drula E."/>
            <person name="Henrissat B."/>
            <person name="Morin E."/>
            <person name="Kohler A."/>
            <person name="Barry K."/>
            <person name="LaButti K."/>
            <person name="Morin E."/>
            <person name="Salamov A."/>
            <person name="Lipzen A."/>
            <person name="Mereny Z."/>
            <person name="Hegedus B."/>
            <person name="Baldrian P."/>
            <person name="Stursova M."/>
            <person name="Weitz H."/>
            <person name="Taylor A."/>
            <person name="Grigoriev I.V."/>
            <person name="Nagy L.G."/>
            <person name="Martin F."/>
            <person name="Kauserud H."/>
        </authorList>
    </citation>
    <scope>NUCLEOTIDE SEQUENCE</scope>
    <source>
        <strain evidence="3">CBHHK188m</strain>
    </source>
</reference>
<evidence type="ECO:0000313" key="4">
    <source>
        <dbReference type="Proteomes" id="UP001215280"/>
    </source>
</evidence>
<comment type="caution">
    <text evidence="3">The sequence shown here is derived from an EMBL/GenBank/DDBJ whole genome shotgun (WGS) entry which is preliminary data.</text>
</comment>
<accession>A0AAD7JE22</accession>
<dbReference type="EMBL" id="JARJLG010000048">
    <property type="protein sequence ID" value="KAJ7760739.1"/>
    <property type="molecule type" value="Genomic_DNA"/>
</dbReference>
<keyword evidence="4" id="KW-1185">Reference proteome</keyword>
<name>A0AAD7JE22_9AGAR</name>
<feature type="signal peptide" evidence="2">
    <location>
        <begin position="1"/>
        <end position="22"/>
    </location>
</feature>
<feature type="region of interest" description="Disordered" evidence="1">
    <location>
        <begin position="31"/>
        <end position="139"/>
    </location>
</feature>